<proteinExistence type="predicted"/>
<dbReference type="Pfam" id="PF13366">
    <property type="entry name" value="PDDEXK_3"/>
    <property type="match status" value="1"/>
</dbReference>
<evidence type="ECO:0000313" key="1">
    <source>
        <dbReference type="EMBL" id="VAW48972.1"/>
    </source>
</evidence>
<dbReference type="InterPro" id="IPR026350">
    <property type="entry name" value="GxxExxY"/>
</dbReference>
<dbReference type="EMBL" id="UOFC01000247">
    <property type="protein sequence ID" value="VAW48972.1"/>
    <property type="molecule type" value="Genomic_DNA"/>
</dbReference>
<accession>A0A3B0WCQ0</accession>
<protein>
    <recommendedName>
        <fullName evidence="2">NADH:ubiquinone oxidoreductase subunit 5 (Chain L)/Multisubunit Na+/H+ antiporter, MnhA subunit</fullName>
    </recommendedName>
</protein>
<evidence type="ECO:0008006" key="2">
    <source>
        <dbReference type="Google" id="ProtNLM"/>
    </source>
</evidence>
<sequence>MNHERHEKHERKEKILYKDECYQIQGAIFEVYREMGAGFLESVYQECLEKELNNKGVTFISQPELKLHYKGERLTQKYKPDLICYGKIIVELKAVKEISPIHKAQLMNYLKATELKLGLLVNFNAYPKTEVIRIVL</sequence>
<dbReference type="AlphaFoldDB" id="A0A3B0WCQ0"/>
<gene>
    <name evidence="1" type="ORF">MNBD_GAMMA03-545</name>
</gene>
<dbReference type="NCBIfam" id="TIGR04256">
    <property type="entry name" value="GxxExxY"/>
    <property type="match status" value="1"/>
</dbReference>
<organism evidence="1">
    <name type="scientific">hydrothermal vent metagenome</name>
    <dbReference type="NCBI Taxonomy" id="652676"/>
    <lineage>
        <taxon>unclassified sequences</taxon>
        <taxon>metagenomes</taxon>
        <taxon>ecological metagenomes</taxon>
    </lineage>
</organism>
<name>A0A3B0WCQ0_9ZZZZ</name>
<reference evidence="1" key="1">
    <citation type="submission" date="2018-06" db="EMBL/GenBank/DDBJ databases">
        <authorList>
            <person name="Zhirakovskaya E."/>
        </authorList>
    </citation>
    <scope>NUCLEOTIDE SEQUENCE</scope>
</reference>